<feature type="compositionally biased region" description="Basic residues" evidence="1">
    <location>
        <begin position="23"/>
        <end position="34"/>
    </location>
</feature>
<evidence type="ECO:0008006" key="4">
    <source>
        <dbReference type="Google" id="ProtNLM"/>
    </source>
</evidence>
<name>A0AAD9Y9Z2_COLKA</name>
<sequence>MSAESSNIWDKDDEWAGVSSSRERRKRQNRLHQRAYRECYPHPDGHATASDSGPSMQAVVPTTSKLGAKKRLEKFPVALHAGLDVTSKATTIAGGPNPSVSAVIQSTTSRQEQARLFTAVIDQLPLLILVRCTGLHERIKEFLQMAFTNWGLNLPAARDLPLVTRLNTFAALARNALMLQIPFEMLETDELCSIFNYQGPATPDRSNLPEALRPTELQRAVTHYSWLDLFPIPKMRDNILRGIEAGIYDEDVLCETLCCELLNLEDGANAALVVWGESWDAAGWEFSAEFFSKWAPLLYGCDEVLESTNYWRRKRGARCLEFVLS</sequence>
<keyword evidence="3" id="KW-1185">Reference proteome</keyword>
<dbReference type="InterPro" id="IPR021833">
    <property type="entry name" value="DUF3425"/>
</dbReference>
<evidence type="ECO:0000313" key="3">
    <source>
        <dbReference type="Proteomes" id="UP001281614"/>
    </source>
</evidence>
<organism evidence="2 3">
    <name type="scientific">Colletotrichum kahawae</name>
    <name type="common">Coffee berry disease fungus</name>
    <dbReference type="NCBI Taxonomy" id="34407"/>
    <lineage>
        <taxon>Eukaryota</taxon>
        <taxon>Fungi</taxon>
        <taxon>Dikarya</taxon>
        <taxon>Ascomycota</taxon>
        <taxon>Pezizomycotina</taxon>
        <taxon>Sordariomycetes</taxon>
        <taxon>Hypocreomycetidae</taxon>
        <taxon>Glomerellales</taxon>
        <taxon>Glomerellaceae</taxon>
        <taxon>Colletotrichum</taxon>
        <taxon>Colletotrichum gloeosporioides species complex</taxon>
    </lineage>
</organism>
<gene>
    <name evidence="2" type="ORF">CKAH01_17997</name>
</gene>
<dbReference type="PANTHER" id="PTHR38116:SF1">
    <property type="entry name" value="BZIP DOMAIN-CONTAINING PROTEIN"/>
    <property type="match status" value="1"/>
</dbReference>
<protein>
    <recommendedName>
        <fullName evidence="4">Aryl-alcohol dehydrogenase</fullName>
    </recommendedName>
</protein>
<reference evidence="2" key="1">
    <citation type="submission" date="2023-02" db="EMBL/GenBank/DDBJ databases">
        <title>Colletotrichum kahawae CIFC_Que2 genome sequencing and assembly.</title>
        <authorList>
            <person name="Baroncelli R."/>
        </authorList>
    </citation>
    <scope>NUCLEOTIDE SEQUENCE</scope>
    <source>
        <strain evidence="2">CIFC_Que2</strain>
    </source>
</reference>
<feature type="compositionally biased region" description="Polar residues" evidence="1">
    <location>
        <begin position="49"/>
        <end position="59"/>
    </location>
</feature>
<dbReference type="Pfam" id="PF11905">
    <property type="entry name" value="DUF3425"/>
    <property type="match status" value="1"/>
</dbReference>
<feature type="compositionally biased region" description="Basic and acidic residues" evidence="1">
    <location>
        <begin position="35"/>
        <end position="45"/>
    </location>
</feature>
<comment type="caution">
    <text evidence="2">The sequence shown here is derived from an EMBL/GenBank/DDBJ whole genome shotgun (WGS) entry which is preliminary data.</text>
</comment>
<dbReference type="PANTHER" id="PTHR38116">
    <property type="entry name" value="CHROMOSOME 7, WHOLE GENOME SHOTGUN SEQUENCE"/>
    <property type="match status" value="1"/>
</dbReference>
<accession>A0AAD9Y9Z2</accession>
<evidence type="ECO:0000313" key="2">
    <source>
        <dbReference type="EMBL" id="KAK2749700.1"/>
    </source>
</evidence>
<dbReference type="EMBL" id="VYYT01000275">
    <property type="protein sequence ID" value="KAK2749700.1"/>
    <property type="molecule type" value="Genomic_DNA"/>
</dbReference>
<dbReference type="Proteomes" id="UP001281614">
    <property type="component" value="Unassembled WGS sequence"/>
</dbReference>
<evidence type="ECO:0000256" key="1">
    <source>
        <dbReference type="SAM" id="MobiDB-lite"/>
    </source>
</evidence>
<dbReference type="AlphaFoldDB" id="A0AAD9Y9Z2"/>
<proteinExistence type="predicted"/>
<feature type="region of interest" description="Disordered" evidence="1">
    <location>
        <begin position="1"/>
        <end position="59"/>
    </location>
</feature>